<evidence type="ECO:0000313" key="2">
    <source>
        <dbReference type="EMBL" id="NYD68682.1"/>
    </source>
</evidence>
<dbReference type="Proteomes" id="UP000581087">
    <property type="component" value="Unassembled WGS sequence"/>
</dbReference>
<protein>
    <submittedName>
        <fullName evidence="3">Uncharacterized protein</fullName>
    </submittedName>
</protein>
<keyword evidence="4" id="KW-1185">Reference proteome</keyword>
<proteinExistence type="predicted"/>
<organism evidence="3 4">
    <name type="scientific">Agromyces atrinae</name>
    <dbReference type="NCBI Taxonomy" id="592376"/>
    <lineage>
        <taxon>Bacteria</taxon>
        <taxon>Bacillati</taxon>
        <taxon>Actinomycetota</taxon>
        <taxon>Actinomycetes</taxon>
        <taxon>Micrococcales</taxon>
        <taxon>Microbacteriaceae</taxon>
        <taxon>Agromyces</taxon>
    </lineage>
</organism>
<evidence type="ECO:0000313" key="3">
    <source>
        <dbReference type="EMBL" id="RXZ86049.1"/>
    </source>
</evidence>
<dbReference type="EMBL" id="JACCBI010000001">
    <property type="protein sequence ID" value="NYD68682.1"/>
    <property type="molecule type" value="Genomic_DNA"/>
</dbReference>
<evidence type="ECO:0000313" key="5">
    <source>
        <dbReference type="Proteomes" id="UP000581087"/>
    </source>
</evidence>
<dbReference type="OrthoDB" id="4981253at2"/>
<accession>A0A4Q2M2N8</accession>
<reference evidence="3 4" key="1">
    <citation type="submission" date="2019-01" db="EMBL/GenBank/DDBJ databases">
        <title>Agromyces.</title>
        <authorList>
            <person name="Li J."/>
        </authorList>
    </citation>
    <scope>NUCLEOTIDE SEQUENCE [LARGE SCALE GENOMIC DNA]</scope>
    <source>
        <strain evidence="3 4">DSM 23870</strain>
    </source>
</reference>
<gene>
    <name evidence="2" type="ORF">BJ972_003201</name>
    <name evidence="3" type="ORF">ESP50_12665</name>
</gene>
<feature type="region of interest" description="Disordered" evidence="1">
    <location>
        <begin position="57"/>
        <end position="76"/>
    </location>
</feature>
<comment type="caution">
    <text evidence="3">The sequence shown here is derived from an EMBL/GenBank/DDBJ whole genome shotgun (WGS) entry which is preliminary data.</text>
</comment>
<evidence type="ECO:0000313" key="4">
    <source>
        <dbReference type="Proteomes" id="UP000292686"/>
    </source>
</evidence>
<dbReference type="RefSeq" id="WP_129175698.1">
    <property type="nucleotide sequence ID" value="NZ_JACCBI010000001.1"/>
</dbReference>
<dbReference type="Proteomes" id="UP000292686">
    <property type="component" value="Unassembled WGS sequence"/>
</dbReference>
<evidence type="ECO:0000256" key="1">
    <source>
        <dbReference type="SAM" id="MobiDB-lite"/>
    </source>
</evidence>
<name>A0A4Q2M2N8_9MICO</name>
<dbReference type="EMBL" id="SDPM01000006">
    <property type="protein sequence ID" value="RXZ86049.1"/>
    <property type="molecule type" value="Genomic_DNA"/>
</dbReference>
<dbReference type="AlphaFoldDB" id="A0A4Q2M2N8"/>
<sequence length="76" mass="8345">MAGGFWRFYEKANSVVRFFTGPAQVGAGYDEGPEVRPADPACPICTQAMSLHRIERHTDDRPTRLHCPTPVATDAA</sequence>
<reference evidence="2 5" key="2">
    <citation type="submission" date="2020-07" db="EMBL/GenBank/DDBJ databases">
        <title>Sequencing the genomes of 1000 actinobacteria strains.</title>
        <authorList>
            <person name="Klenk H.-P."/>
        </authorList>
    </citation>
    <scope>NUCLEOTIDE SEQUENCE [LARGE SCALE GENOMIC DNA]</scope>
    <source>
        <strain evidence="2 5">DSM 23870</strain>
    </source>
</reference>